<dbReference type="Proteomes" id="UP000789390">
    <property type="component" value="Unassembled WGS sequence"/>
</dbReference>
<evidence type="ECO:0000313" key="2">
    <source>
        <dbReference type="Proteomes" id="UP000789390"/>
    </source>
</evidence>
<organism evidence="1 2">
    <name type="scientific">Daphnia galeata</name>
    <dbReference type="NCBI Taxonomy" id="27404"/>
    <lineage>
        <taxon>Eukaryota</taxon>
        <taxon>Metazoa</taxon>
        <taxon>Ecdysozoa</taxon>
        <taxon>Arthropoda</taxon>
        <taxon>Crustacea</taxon>
        <taxon>Branchiopoda</taxon>
        <taxon>Diplostraca</taxon>
        <taxon>Cladocera</taxon>
        <taxon>Anomopoda</taxon>
        <taxon>Daphniidae</taxon>
        <taxon>Daphnia</taxon>
    </lineage>
</organism>
<accession>A0A8J2RNJ8</accession>
<evidence type="ECO:0000313" key="1">
    <source>
        <dbReference type="EMBL" id="CAH0103480.1"/>
    </source>
</evidence>
<sequence>MPSIMLLNFVIPPSYHQQLLIGVQVDERRHYSTAKVSLLGSNSPAKMDQFLGIARSCLETIGAELWFYNVEKSSADSSSVLIELEYERSLSAGTVAARYYLSKSVKDSSKQQYTRVYDIWTDFCQWNGLPKFGQLAACLSLVMLEDGSYSKVVTLSAATAHKYRFRMLQSQTPHETISLLFCGFRNEHPQTRVPNRL</sequence>
<comment type="caution">
    <text evidence="1">The sequence shown here is derived from an EMBL/GenBank/DDBJ whole genome shotgun (WGS) entry which is preliminary data.</text>
</comment>
<reference evidence="1" key="1">
    <citation type="submission" date="2021-11" db="EMBL/GenBank/DDBJ databases">
        <authorList>
            <person name="Schell T."/>
        </authorList>
    </citation>
    <scope>NUCLEOTIDE SEQUENCE</scope>
    <source>
        <strain evidence="1">M5</strain>
    </source>
</reference>
<dbReference type="EMBL" id="CAKKLH010000112">
    <property type="protein sequence ID" value="CAH0103480.1"/>
    <property type="molecule type" value="Genomic_DNA"/>
</dbReference>
<gene>
    <name evidence="1" type="ORF">DGAL_LOCUS6054</name>
</gene>
<name>A0A8J2RNJ8_9CRUS</name>
<dbReference type="AlphaFoldDB" id="A0A8J2RNJ8"/>
<proteinExistence type="predicted"/>
<keyword evidence="2" id="KW-1185">Reference proteome</keyword>
<dbReference type="OrthoDB" id="6334113at2759"/>
<protein>
    <submittedName>
        <fullName evidence="1">Uncharacterized protein</fullName>
    </submittedName>
</protein>